<sequence>MMCGLKMISKWEPLEKSLRNGAVGSKILVTTRKEKVAIMMRAEYSMISLEYLSEELCWYIFSQLAFLDKDKCEQLEKIGKQIAHKSKGLPLVAKALGSLMRFKKYTTRDWEEVLHSELWELGDEVENKVFVPFLLSYYDLPPLEKRCFLYCSYFPKDYTIDRDELVQLWMSQGYLRSTKDDERKGLDCFENLAKRSFFQDFEKDIDGNIIRCKIHDIVLDFVLFLTKNEYLNSLIKTKEDEMKLLHGKAFHYTLLPELEAHEVPTSIYIKRNLRTLSAENLGSIRWDLLLKLTCLRTLNLSHCSFSEVPENIDKLILLRYLDLSHNRHLKKLPKTLCNLINLQTLKLEDCAVKFPKEVEKLANLRHLYFGEFGRSQCPKELGKLTALETLDLIHVFPNHLRKYEKLVKLEDLSRLNHLKGRLCISRIGWKELDVNQAKRAQLNSKESLVTLVLEFHASGDLHSEEYLLLLEGLQPHPNLKHLEISECYGAKVFPSWMTSLTNLKRLVLLSCFYCESLGPLGKLPSLESLSIQDMWSLKRVGQEFLGIEDSIMKTKNGSTLISFPKLKRLELIGLTICEEWESCESSNSCLFIMPCLTSLEIRRCSRLKAPLPEFLQRTPLENLNIKDCSILDQLFEEGTEPEDLVKILTSPKELSQV</sequence>
<feature type="domain" description="NB-ARC" evidence="3">
    <location>
        <begin position="10"/>
        <end position="69"/>
    </location>
</feature>
<dbReference type="InterPro" id="IPR036388">
    <property type="entry name" value="WH-like_DNA-bd_sf"/>
</dbReference>
<dbReference type="Pfam" id="PF00931">
    <property type="entry name" value="NB-ARC"/>
    <property type="match status" value="1"/>
</dbReference>
<feature type="domain" description="Disease resistance R13L4/SHOC-2-like LRR" evidence="5">
    <location>
        <begin position="276"/>
        <end position="572"/>
    </location>
</feature>
<evidence type="ECO:0000259" key="5">
    <source>
        <dbReference type="Pfam" id="PF23598"/>
    </source>
</evidence>
<name>A0A2P5C3P5_PARAD</name>
<dbReference type="FunFam" id="1.10.10.10:FF:000322">
    <property type="entry name" value="Probable disease resistance protein At1g63360"/>
    <property type="match status" value="1"/>
</dbReference>
<accession>A0A2P5C3P5</accession>
<evidence type="ECO:0000313" key="6">
    <source>
        <dbReference type="EMBL" id="PON55631.1"/>
    </source>
</evidence>
<dbReference type="Gene3D" id="1.10.8.430">
    <property type="entry name" value="Helical domain of apoptotic protease-activating factors"/>
    <property type="match status" value="1"/>
</dbReference>
<dbReference type="GO" id="GO:0043531">
    <property type="term" value="F:ADP binding"/>
    <property type="evidence" value="ECO:0007669"/>
    <property type="project" value="InterPro"/>
</dbReference>
<dbReference type="SUPFAM" id="SSF52540">
    <property type="entry name" value="P-loop containing nucleoside triphosphate hydrolases"/>
    <property type="match status" value="1"/>
</dbReference>
<keyword evidence="2" id="KW-0611">Plant defense</keyword>
<gene>
    <name evidence="6" type="ORF">PanWU01x14_186990</name>
</gene>
<dbReference type="InterPro" id="IPR042197">
    <property type="entry name" value="Apaf_helical"/>
</dbReference>
<evidence type="ECO:0000256" key="2">
    <source>
        <dbReference type="ARBA" id="ARBA00022821"/>
    </source>
</evidence>
<dbReference type="InterPro" id="IPR058922">
    <property type="entry name" value="WHD_DRP"/>
</dbReference>
<evidence type="ECO:0000259" key="4">
    <source>
        <dbReference type="Pfam" id="PF23559"/>
    </source>
</evidence>
<evidence type="ECO:0000259" key="3">
    <source>
        <dbReference type="Pfam" id="PF00931"/>
    </source>
</evidence>
<dbReference type="GO" id="GO:0098542">
    <property type="term" value="P:defense response to other organism"/>
    <property type="evidence" value="ECO:0007669"/>
    <property type="project" value="TreeGrafter"/>
</dbReference>
<dbReference type="Pfam" id="PF23559">
    <property type="entry name" value="WHD_DRP"/>
    <property type="match status" value="1"/>
</dbReference>
<dbReference type="OrthoDB" id="5279713at2759"/>
<evidence type="ECO:0000313" key="7">
    <source>
        <dbReference type="Proteomes" id="UP000237105"/>
    </source>
</evidence>
<keyword evidence="1" id="KW-0677">Repeat</keyword>
<organism evidence="6 7">
    <name type="scientific">Parasponia andersonii</name>
    <name type="common">Sponia andersonii</name>
    <dbReference type="NCBI Taxonomy" id="3476"/>
    <lineage>
        <taxon>Eukaryota</taxon>
        <taxon>Viridiplantae</taxon>
        <taxon>Streptophyta</taxon>
        <taxon>Embryophyta</taxon>
        <taxon>Tracheophyta</taxon>
        <taxon>Spermatophyta</taxon>
        <taxon>Magnoliopsida</taxon>
        <taxon>eudicotyledons</taxon>
        <taxon>Gunneridae</taxon>
        <taxon>Pentapetalae</taxon>
        <taxon>rosids</taxon>
        <taxon>fabids</taxon>
        <taxon>Rosales</taxon>
        <taxon>Cannabaceae</taxon>
        <taxon>Parasponia</taxon>
    </lineage>
</organism>
<evidence type="ECO:0000256" key="1">
    <source>
        <dbReference type="ARBA" id="ARBA00022737"/>
    </source>
</evidence>
<dbReference type="InterPro" id="IPR055414">
    <property type="entry name" value="LRR_R13L4/SHOC2-like"/>
</dbReference>
<feature type="domain" description="Disease resistance protein winged helix" evidence="4">
    <location>
        <begin position="154"/>
        <end position="222"/>
    </location>
</feature>
<reference evidence="7" key="1">
    <citation type="submission" date="2016-06" db="EMBL/GenBank/DDBJ databases">
        <title>Parallel loss of symbiosis genes in relatives of nitrogen-fixing non-legume Parasponia.</title>
        <authorList>
            <person name="Van Velzen R."/>
            <person name="Holmer R."/>
            <person name="Bu F."/>
            <person name="Rutten L."/>
            <person name="Van Zeijl A."/>
            <person name="Liu W."/>
            <person name="Santuari L."/>
            <person name="Cao Q."/>
            <person name="Sharma T."/>
            <person name="Shen D."/>
            <person name="Roswanjaya Y."/>
            <person name="Wardhani T."/>
            <person name="Kalhor M.S."/>
            <person name="Jansen J."/>
            <person name="Van den Hoogen J."/>
            <person name="Gungor B."/>
            <person name="Hartog M."/>
            <person name="Hontelez J."/>
            <person name="Verver J."/>
            <person name="Yang W.-C."/>
            <person name="Schijlen E."/>
            <person name="Repin R."/>
            <person name="Schilthuizen M."/>
            <person name="Schranz E."/>
            <person name="Heidstra R."/>
            <person name="Miyata K."/>
            <person name="Fedorova E."/>
            <person name="Kohlen W."/>
            <person name="Bisseling T."/>
            <person name="Smit S."/>
            <person name="Geurts R."/>
        </authorList>
    </citation>
    <scope>NUCLEOTIDE SEQUENCE [LARGE SCALE GENOMIC DNA]</scope>
    <source>
        <strain evidence="7">cv. WU1-14</strain>
    </source>
</reference>
<dbReference type="InterPro" id="IPR002182">
    <property type="entry name" value="NB-ARC"/>
</dbReference>
<dbReference type="InterPro" id="IPR032675">
    <property type="entry name" value="LRR_dom_sf"/>
</dbReference>
<dbReference type="AlphaFoldDB" id="A0A2P5C3P5"/>
<dbReference type="Pfam" id="PF23598">
    <property type="entry name" value="LRR_14"/>
    <property type="match status" value="1"/>
</dbReference>
<comment type="caution">
    <text evidence="6">The sequence shown here is derived from an EMBL/GenBank/DDBJ whole genome shotgun (WGS) entry which is preliminary data.</text>
</comment>
<dbReference type="Gene3D" id="3.80.10.10">
    <property type="entry name" value="Ribonuclease Inhibitor"/>
    <property type="match status" value="1"/>
</dbReference>
<dbReference type="EMBL" id="JXTB01000181">
    <property type="protein sequence ID" value="PON55631.1"/>
    <property type="molecule type" value="Genomic_DNA"/>
</dbReference>
<dbReference type="SUPFAM" id="SSF52058">
    <property type="entry name" value="L domain-like"/>
    <property type="match status" value="1"/>
</dbReference>
<dbReference type="PANTHER" id="PTHR23155:SF1156">
    <property type="entry name" value="LEUCINE-RICH REPEAT AND WD REPEAT-CONTAINING PROTEIN 1"/>
    <property type="match status" value="1"/>
</dbReference>
<protein>
    <submittedName>
        <fullName evidence="6">NB-ARC domain, LRR domain containing protein</fullName>
    </submittedName>
</protein>
<dbReference type="InterPro" id="IPR027417">
    <property type="entry name" value="P-loop_NTPase"/>
</dbReference>
<keyword evidence="7" id="KW-1185">Reference proteome</keyword>
<dbReference type="InterPro" id="IPR044974">
    <property type="entry name" value="Disease_R_plants"/>
</dbReference>
<dbReference type="Gene3D" id="1.10.10.10">
    <property type="entry name" value="Winged helix-like DNA-binding domain superfamily/Winged helix DNA-binding domain"/>
    <property type="match status" value="1"/>
</dbReference>
<dbReference type="Proteomes" id="UP000237105">
    <property type="component" value="Unassembled WGS sequence"/>
</dbReference>
<proteinExistence type="predicted"/>
<dbReference type="PANTHER" id="PTHR23155">
    <property type="entry name" value="DISEASE RESISTANCE PROTEIN RP"/>
    <property type="match status" value="1"/>
</dbReference>